<evidence type="ECO:0000313" key="2">
    <source>
        <dbReference type="Proteomes" id="UP000183210"/>
    </source>
</evidence>
<dbReference type="AlphaFoldDB" id="A0A9X8MH59"/>
<sequence length="128" mass="14767">MSAVRREVDVVPGQEDWPGLTPYERVPGYESEAENIARLRYFLKEHLFNGTQREAFAKRIGTSHAYLRQILANNRSIPIWMAVNMDRETNGFLDMRVMTSGDGKHAIDWTYLVTVLPARMKKRGRLGK</sequence>
<dbReference type="Proteomes" id="UP000183210">
    <property type="component" value="Unassembled WGS sequence"/>
</dbReference>
<organism evidence="1 2">
    <name type="scientific">Pseudomonas lutea</name>
    <dbReference type="NCBI Taxonomy" id="243924"/>
    <lineage>
        <taxon>Bacteria</taxon>
        <taxon>Pseudomonadati</taxon>
        <taxon>Pseudomonadota</taxon>
        <taxon>Gammaproteobacteria</taxon>
        <taxon>Pseudomonadales</taxon>
        <taxon>Pseudomonadaceae</taxon>
        <taxon>Pseudomonas</taxon>
    </lineage>
</organism>
<protein>
    <submittedName>
        <fullName evidence="1">Uncharacterized protein</fullName>
    </submittedName>
</protein>
<dbReference type="GeneID" id="300268766"/>
<proteinExistence type="predicted"/>
<gene>
    <name evidence="1" type="ORF">SAMN05216409_11896</name>
</gene>
<dbReference type="EMBL" id="FOEV01000018">
    <property type="protein sequence ID" value="SER37450.1"/>
    <property type="molecule type" value="Genomic_DNA"/>
</dbReference>
<comment type="caution">
    <text evidence="1">The sequence shown here is derived from an EMBL/GenBank/DDBJ whole genome shotgun (WGS) entry which is preliminary data.</text>
</comment>
<reference evidence="1 2" key="1">
    <citation type="submission" date="2016-10" db="EMBL/GenBank/DDBJ databases">
        <authorList>
            <person name="Varghese N."/>
            <person name="Submissions S."/>
        </authorList>
    </citation>
    <scope>NUCLEOTIDE SEQUENCE [LARGE SCALE GENOMIC DNA]</scope>
    <source>
        <strain evidence="1 2">LMG 21974</strain>
    </source>
</reference>
<name>A0A9X8MH59_9PSED</name>
<dbReference type="RefSeq" id="WP_074829755.1">
    <property type="nucleotide sequence ID" value="NZ_FOEV01000018.1"/>
</dbReference>
<evidence type="ECO:0000313" key="1">
    <source>
        <dbReference type="EMBL" id="SER37450.1"/>
    </source>
</evidence>
<accession>A0A9X8MH59</accession>